<comment type="similarity">
    <text evidence="1">Belongs to the DSD1 family.</text>
</comment>
<sequence>MQSQSLVSYHKGLGIGDNYSEWNLLREDISLPAAVLVSENIENNLEWMQKFIEKYNVKLAPHGKTTMAPKLFHKQLEHGAWAITLATVQQVQVAYSVGIRRILMANQLIGKTNMKIIQELLNNDPNFDFYCLIDSSANIEQLGQFFNNNKTQKRLQVLLEIGVNNGRTGIRNEDEEKLILDTLSKYENSLALVGVELFEGVLNDEQSIRLMLQRTVDCLQRLINSNKLSRSPPILSGAGSAWYDIVAEEFSKVNSTVDIVLRSGCYLSHDMGTYHRAQARILQQNSIAKEISTNGALRPALQIWAYVQSIPETNRAIIGFGKRDAAFDAGFPIPILHYRPEWSKPIEIDEKNYQITHMMDQHAYLSCPSDHNLHIGDIIAFDISHPCLTFDKWRKILLINNQYTVIDIIDTHF</sequence>
<comment type="caution">
    <text evidence="4">The sequence shown here is derived from an EMBL/GenBank/DDBJ whole genome shotgun (WGS) entry which is preliminary data.</text>
</comment>
<dbReference type="EMBL" id="CAJNOM010000026">
    <property type="protein sequence ID" value="CAF0839623.1"/>
    <property type="molecule type" value="Genomic_DNA"/>
</dbReference>
<dbReference type="InterPro" id="IPR051466">
    <property type="entry name" value="D-amino_acid_metab_enzyme"/>
</dbReference>
<dbReference type="SMART" id="SM01119">
    <property type="entry name" value="D-ser_dehydrat"/>
    <property type="match status" value="1"/>
</dbReference>
<feature type="domain" description="D-serine dehydratase-like" evidence="3">
    <location>
        <begin position="300"/>
        <end position="400"/>
    </location>
</feature>
<dbReference type="SUPFAM" id="SSF51419">
    <property type="entry name" value="PLP-binding barrel"/>
    <property type="match status" value="1"/>
</dbReference>
<dbReference type="PANTHER" id="PTHR28004">
    <property type="entry name" value="ZGC:162816-RELATED"/>
    <property type="match status" value="1"/>
</dbReference>
<dbReference type="PANTHER" id="PTHR28004:SF8">
    <property type="entry name" value="D-SERINE DEAMINASE"/>
    <property type="match status" value="1"/>
</dbReference>
<evidence type="ECO:0000313" key="8">
    <source>
        <dbReference type="Proteomes" id="UP000663877"/>
    </source>
</evidence>
<dbReference type="OrthoDB" id="20198at2759"/>
<dbReference type="Gene3D" id="2.40.37.20">
    <property type="entry name" value="D-serine dehydratase-like domain"/>
    <property type="match status" value="1"/>
</dbReference>
<dbReference type="Proteomes" id="UP000663877">
    <property type="component" value="Unassembled WGS sequence"/>
</dbReference>
<proteinExistence type="inferred from homology"/>
<evidence type="ECO:0000313" key="7">
    <source>
        <dbReference type="Proteomes" id="UP000663832"/>
    </source>
</evidence>
<dbReference type="Pfam" id="PF14031">
    <property type="entry name" value="D-ser_dehydrat"/>
    <property type="match status" value="1"/>
</dbReference>
<protein>
    <recommendedName>
        <fullName evidence="3">D-serine dehydratase-like domain-containing protein</fullName>
    </recommendedName>
</protein>
<dbReference type="CDD" id="cd06818">
    <property type="entry name" value="PLPDE_III_cryptic_DSD"/>
    <property type="match status" value="1"/>
</dbReference>
<evidence type="ECO:0000313" key="5">
    <source>
        <dbReference type="EMBL" id="CAF0839623.1"/>
    </source>
</evidence>
<dbReference type="InterPro" id="IPR029066">
    <property type="entry name" value="PLP-binding_barrel"/>
</dbReference>
<reference evidence="4" key="1">
    <citation type="submission" date="2021-02" db="EMBL/GenBank/DDBJ databases">
        <authorList>
            <person name="Nowell W R."/>
        </authorList>
    </citation>
    <scope>NUCLEOTIDE SEQUENCE</scope>
</reference>
<gene>
    <name evidence="4" type="ORF">BJG266_LOCUS670</name>
    <name evidence="5" type="ORF">QVE165_LOCUS6236</name>
    <name evidence="6" type="ORF">QVE165_LOCUS9902</name>
</gene>
<name>A0A813MQ65_9BILA</name>
<organism evidence="4 8">
    <name type="scientific">Adineta steineri</name>
    <dbReference type="NCBI Taxonomy" id="433720"/>
    <lineage>
        <taxon>Eukaryota</taxon>
        <taxon>Metazoa</taxon>
        <taxon>Spiralia</taxon>
        <taxon>Gnathifera</taxon>
        <taxon>Rotifera</taxon>
        <taxon>Eurotatoria</taxon>
        <taxon>Bdelloidea</taxon>
        <taxon>Adinetida</taxon>
        <taxon>Adinetidae</taxon>
        <taxon>Adineta</taxon>
    </lineage>
</organism>
<evidence type="ECO:0000313" key="6">
    <source>
        <dbReference type="EMBL" id="CAF0909098.1"/>
    </source>
</evidence>
<dbReference type="Proteomes" id="UP000663832">
    <property type="component" value="Unassembled WGS sequence"/>
</dbReference>
<evidence type="ECO:0000259" key="3">
    <source>
        <dbReference type="SMART" id="SM01119"/>
    </source>
</evidence>
<evidence type="ECO:0000313" key="4">
    <source>
        <dbReference type="EMBL" id="CAF0725213.1"/>
    </source>
</evidence>
<keyword evidence="2" id="KW-0456">Lyase</keyword>
<evidence type="ECO:0000256" key="1">
    <source>
        <dbReference type="ARBA" id="ARBA00005323"/>
    </source>
</evidence>
<dbReference type="GO" id="GO:0016829">
    <property type="term" value="F:lyase activity"/>
    <property type="evidence" value="ECO:0007669"/>
    <property type="project" value="UniProtKB-KW"/>
</dbReference>
<dbReference type="EMBL" id="CAJNOM010000046">
    <property type="protein sequence ID" value="CAF0909098.1"/>
    <property type="molecule type" value="Genomic_DNA"/>
</dbReference>
<dbReference type="Gene3D" id="3.20.20.10">
    <property type="entry name" value="Alanine racemase"/>
    <property type="match status" value="1"/>
</dbReference>
<dbReference type="Pfam" id="PF01168">
    <property type="entry name" value="Ala_racemase_N"/>
    <property type="match status" value="1"/>
</dbReference>
<dbReference type="EMBL" id="CAJNOI010000002">
    <property type="protein sequence ID" value="CAF0725213.1"/>
    <property type="molecule type" value="Genomic_DNA"/>
</dbReference>
<accession>A0A813MQ65</accession>
<dbReference type="InterPro" id="IPR026956">
    <property type="entry name" value="D-ser_dehydrat-like_dom"/>
</dbReference>
<keyword evidence="7" id="KW-1185">Reference proteome</keyword>
<dbReference type="InterPro" id="IPR001608">
    <property type="entry name" value="Ala_racemase_N"/>
</dbReference>
<evidence type="ECO:0000256" key="2">
    <source>
        <dbReference type="ARBA" id="ARBA00023239"/>
    </source>
</evidence>
<dbReference type="InterPro" id="IPR042208">
    <property type="entry name" value="D-ser_dehydrat-like_sf"/>
</dbReference>
<dbReference type="AlphaFoldDB" id="A0A813MQ65"/>